<keyword evidence="10" id="KW-0762">Sugar transport</keyword>
<keyword evidence="11" id="KW-1185">Reference proteome</keyword>
<dbReference type="EMBL" id="JACHGW010000002">
    <property type="protein sequence ID" value="MBB6051194.1"/>
    <property type="molecule type" value="Genomic_DNA"/>
</dbReference>
<keyword evidence="4 7" id="KW-0812">Transmembrane</keyword>
<keyword evidence="3" id="KW-1003">Cell membrane</keyword>
<feature type="transmembrane region" description="Helical" evidence="7">
    <location>
        <begin position="605"/>
        <end position="625"/>
    </location>
</feature>
<feature type="transmembrane region" description="Helical" evidence="7">
    <location>
        <begin position="571"/>
        <end position="593"/>
    </location>
</feature>
<name>A0A7W9SSJ1_ARMRO</name>
<dbReference type="Proteomes" id="UP000520814">
    <property type="component" value="Unassembled WGS sequence"/>
</dbReference>
<dbReference type="PANTHER" id="PTHR30193:SF1">
    <property type="entry name" value="ABC TRANSPORTER PERMEASE PROTEIN YESP-RELATED"/>
    <property type="match status" value="1"/>
</dbReference>
<dbReference type="CDD" id="cd14748">
    <property type="entry name" value="PBP2_UgpB"/>
    <property type="match status" value="1"/>
</dbReference>
<keyword evidence="2 7" id="KW-0813">Transport</keyword>
<dbReference type="PANTHER" id="PTHR30193">
    <property type="entry name" value="ABC TRANSPORTER PERMEASE PROTEIN"/>
    <property type="match status" value="1"/>
</dbReference>
<dbReference type="PROSITE" id="PS50928">
    <property type="entry name" value="ABC_TM1"/>
    <property type="match status" value="1"/>
</dbReference>
<dbReference type="SUPFAM" id="SSF161098">
    <property type="entry name" value="MetI-like"/>
    <property type="match status" value="1"/>
</dbReference>
<evidence type="ECO:0000256" key="4">
    <source>
        <dbReference type="ARBA" id="ARBA00022692"/>
    </source>
</evidence>
<evidence type="ECO:0000256" key="2">
    <source>
        <dbReference type="ARBA" id="ARBA00022448"/>
    </source>
</evidence>
<keyword evidence="8" id="KW-0732">Signal</keyword>
<feature type="transmembrane region" description="Helical" evidence="7">
    <location>
        <begin position="665"/>
        <end position="688"/>
    </location>
</feature>
<feature type="transmembrane region" description="Helical" evidence="7">
    <location>
        <begin position="709"/>
        <end position="730"/>
    </location>
</feature>
<keyword evidence="5 7" id="KW-1133">Transmembrane helix</keyword>
<evidence type="ECO:0000259" key="9">
    <source>
        <dbReference type="PROSITE" id="PS50928"/>
    </source>
</evidence>
<comment type="subcellular location">
    <subcellularLocation>
        <location evidence="1 7">Cell membrane</location>
        <topology evidence="1 7">Multi-pass membrane protein</topology>
    </subcellularLocation>
</comment>
<feature type="transmembrane region" description="Helical" evidence="7">
    <location>
        <begin position="769"/>
        <end position="789"/>
    </location>
</feature>
<dbReference type="CDD" id="cd06261">
    <property type="entry name" value="TM_PBP2"/>
    <property type="match status" value="1"/>
</dbReference>
<dbReference type="RefSeq" id="WP_184197540.1">
    <property type="nucleotide sequence ID" value="NZ_JACHGW010000002.1"/>
</dbReference>
<sequence>MKALSSLSRTGAALLAALSLVTPSLAQKKIKLVVWGLQSGKETAGLDAQIAEFEKRNPEITVSNLSMGAGNMNPQKLMTAIVGGVPPDVISQDRFTIGDWASRGTFMPLDEFLATETGPEPVKAENYYPAAWNEALYQGKVYAIPTGIDDRMLMYNRKLFREAGLDPDRPPKTWDELRDYAKKLTKVNADKTYASIGFIPNFGNSWFYIYSWMNGGSFMSPDGKTCTLAAPENVTAMTFMKQLYDDLGGYDKVNVYQSGFQSGELDPFFTGKVAMVINGDWMLGNVARYAPDLDFAIAPPPSPKERIAHTGRFANDKDDHITWTGGFSLAIPKGTQHPKEAWKFIQFLSSIEGYRIYNQAQKEYNEKIGRPYVFRLSANKAVNAMMFREFSPESARLQTALKAYIDMLPHARYRPVTFIGQKLWDAHVRAMERACQGAQAPEASLQEQQSLVQKELDKSFARESLPLFNWTPPVVVLSILGLLGLGYGAWRGQQQVGKSRMAKQEALAGWLMAAPWILGFLVFTLGPILTSLMLAFTDYDVLHPARAVGVGNFKELFTDDRELLGKAIGNATYLSVFGIPLGMVTGLAIALLLNQKVKGMNFYRTAFYIPSIVPAIASAVLWVWLLAGDPNKGLLNALWKETLTAWFGIAPPGWFGVPEWAKPGLIVQGLWGAGGGMILWLAGLQGVPQSLNEAALIDGANVWQRFRNVTLPLLSPYIFFNLIMGTIGALQEFDRVYVIGGGDGGTGPLDSLLVPVLYLFNNAFRYFKMGYASAIAWVIFVIILCLTLVQWRLQKYWVHYEVDKK</sequence>
<evidence type="ECO:0000256" key="7">
    <source>
        <dbReference type="RuleBase" id="RU363032"/>
    </source>
</evidence>
<evidence type="ECO:0000256" key="6">
    <source>
        <dbReference type="ARBA" id="ARBA00023136"/>
    </source>
</evidence>
<evidence type="ECO:0000313" key="10">
    <source>
        <dbReference type="EMBL" id="MBB6051194.1"/>
    </source>
</evidence>
<comment type="similarity">
    <text evidence="7">Belongs to the binding-protein-dependent transport system permease family.</text>
</comment>
<dbReference type="Gene3D" id="1.10.3720.10">
    <property type="entry name" value="MetI-like"/>
    <property type="match status" value="1"/>
</dbReference>
<evidence type="ECO:0000313" key="11">
    <source>
        <dbReference type="Proteomes" id="UP000520814"/>
    </source>
</evidence>
<feature type="transmembrane region" description="Helical" evidence="7">
    <location>
        <begin position="470"/>
        <end position="490"/>
    </location>
</feature>
<evidence type="ECO:0000256" key="5">
    <source>
        <dbReference type="ARBA" id="ARBA00022989"/>
    </source>
</evidence>
<evidence type="ECO:0000256" key="1">
    <source>
        <dbReference type="ARBA" id="ARBA00004651"/>
    </source>
</evidence>
<dbReference type="InterPro" id="IPR006059">
    <property type="entry name" value="SBP"/>
</dbReference>
<dbReference type="Pfam" id="PF00528">
    <property type="entry name" value="BPD_transp_1"/>
    <property type="match status" value="1"/>
</dbReference>
<dbReference type="SUPFAM" id="SSF160964">
    <property type="entry name" value="MalF N-terminal region-like"/>
    <property type="match status" value="1"/>
</dbReference>
<evidence type="ECO:0000256" key="8">
    <source>
        <dbReference type="SAM" id="SignalP"/>
    </source>
</evidence>
<dbReference type="GO" id="GO:0055085">
    <property type="term" value="P:transmembrane transport"/>
    <property type="evidence" value="ECO:0007669"/>
    <property type="project" value="InterPro"/>
</dbReference>
<feature type="chain" id="PRO_5031322909" evidence="8">
    <location>
        <begin position="27"/>
        <end position="805"/>
    </location>
</feature>
<comment type="caution">
    <text evidence="10">The sequence shown here is derived from an EMBL/GenBank/DDBJ whole genome shotgun (WGS) entry which is preliminary data.</text>
</comment>
<evidence type="ECO:0000256" key="3">
    <source>
        <dbReference type="ARBA" id="ARBA00022475"/>
    </source>
</evidence>
<keyword evidence="6 7" id="KW-0472">Membrane</keyword>
<proteinExistence type="inferred from homology"/>
<dbReference type="SUPFAM" id="SSF53850">
    <property type="entry name" value="Periplasmic binding protein-like II"/>
    <property type="match status" value="1"/>
</dbReference>
<dbReference type="InterPro" id="IPR035906">
    <property type="entry name" value="MetI-like_sf"/>
</dbReference>
<dbReference type="InterPro" id="IPR000515">
    <property type="entry name" value="MetI-like"/>
</dbReference>
<organism evidence="10 11">
    <name type="scientific">Armatimonas rosea</name>
    <dbReference type="NCBI Taxonomy" id="685828"/>
    <lineage>
        <taxon>Bacteria</taxon>
        <taxon>Bacillati</taxon>
        <taxon>Armatimonadota</taxon>
        <taxon>Armatimonadia</taxon>
        <taxon>Armatimonadales</taxon>
        <taxon>Armatimonadaceae</taxon>
        <taxon>Armatimonas</taxon>
    </lineage>
</organism>
<feature type="signal peptide" evidence="8">
    <location>
        <begin position="1"/>
        <end position="26"/>
    </location>
</feature>
<dbReference type="GO" id="GO:0005886">
    <property type="term" value="C:plasma membrane"/>
    <property type="evidence" value="ECO:0007669"/>
    <property type="project" value="UniProtKB-SubCell"/>
</dbReference>
<dbReference type="Pfam" id="PF01547">
    <property type="entry name" value="SBP_bac_1"/>
    <property type="match status" value="1"/>
</dbReference>
<feature type="transmembrane region" description="Helical" evidence="7">
    <location>
        <begin position="510"/>
        <end position="536"/>
    </location>
</feature>
<reference evidence="10 11" key="1">
    <citation type="submission" date="2020-08" db="EMBL/GenBank/DDBJ databases">
        <title>Genomic Encyclopedia of Type Strains, Phase IV (KMG-IV): sequencing the most valuable type-strain genomes for metagenomic binning, comparative biology and taxonomic classification.</title>
        <authorList>
            <person name="Goeker M."/>
        </authorList>
    </citation>
    <scope>NUCLEOTIDE SEQUENCE [LARGE SCALE GENOMIC DNA]</scope>
    <source>
        <strain evidence="10 11">DSM 23562</strain>
    </source>
</reference>
<dbReference type="AlphaFoldDB" id="A0A7W9SSJ1"/>
<dbReference type="Gene3D" id="3.40.190.10">
    <property type="entry name" value="Periplasmic binding protein-like II"/>
    <property type="match status" value="1"/>
</dbReference>
<protein>
    <submittedName>
        <fullName evidence="10">Multiple sugar transport system permease protein</fullName>
    </submittedName>
</protein>
<gene>
    <name evidence="10" type="ORF">HNQ39_002985</name>
</gene>
<accession>A0A7W9SSJ1</accession>
<dbReference type="InterPro" id="IPR051393">
    <property type="entry name" value="ABC_transporter_permease"/>
</dbReference>
<feature type="domain" description="ABC transmembrane type-1" evidence="9">
    <location>
        <begin position="568"/>
        <end position="790"/>
    </location>
</feature>